<comment type="caution">
    <text evidence="1">The sequence shown here is derived from an EMBL/GenBank/DDBJ whole genome shotgun (WGS) entry which is preliminary data.</text>
</comment>
<evidence type="ECO:0000313" key="2">
    <source>
        <dbReference type="Proteomes" id="UP001359469"/>
    </source>
</evidence>
<evidence type="ECO:0000313" key="1">
    <source>
        <dbReference type="EMBL" id="MEI7063310.1"/>
    </source>
</evidence>
<keyword evidence="2" id="KW-1185">Reference proteome</keyword>
<dbReference type="EMBL" id="JBBBOO010000003">
    <property type="protein sequence ID" value="MEI7063310.1"/>
    <property type="molecule type" value="Genomic_DNA"/>
</dbReference>
<dbReference type="RefSeq" id="WP_226051594.1">
    <property type="nucleotide sequence ID" value="NZ_CP161827.1"/>
</dbReference>
<protein>
    <submittedName>
        <fullName evidence="1">Uncharacterized protein</fullName>
    </submittedName>
</protein>
<proteinExistence type="predicted"/>
<dbReference type="Proteomes" id="UP001359469">
    <property type="component" value="Unassembled WGS sequence"/>
</dbReference>
<gene>
    <name evidence="1" type="ORF">WCU84_06475</name>
</gene>
<sequence>MSGGETCPIAPAKTGPLGLRLGKDISRFAGLLAGLLASSPGYAAVAGCGQNCIDSLREKDINLHG</sequence>
<reference evidence="1 2" key="1">
    <citation type="submission" date="2024-03" db="EMBL/GenBank/DDBJ databases">
        <title>Analysis of soft rot Pectobacteriaceae population diversity in US potato growing regions between 2016 and 2022.</title>
        <authorList>
            <person name="Ma X."/>
            <person name="Zhang X."/>
            <person name="Stodghill P."/>
            <person name="Rioux R."/>
            <person name="Babler B."/>
            <person name="Shrestha S."/>
            <person name="Babler B."/>
            <person name="Rivedal H."/>
            <person name="Frost K."/>
            <person name="Hao J."/>
            <person name="Secor G."/>
            <person name="Swingle B."/>
        </authorList>
    </citation>
    <scope>NUCLEOTIDE SEQUENCE [LARGE SCALE GENOMIC DNA]</scope>
    <source>
        <strain evidence="1 2">SR64</strain>
    </source>
</reference>
<organism evidence="1 2">
    <name type="scientific">Dickeya chrysanthemi</name>
    <name type="common">Pectobacterium chrysanthemi</name>
    <name type="synonym">Erwinia chrysanthemi</name>
    <dbReference type="NCBI Taxonomy" id="556"/>
    <lineage>
        <taxon>Bacteria</taxon>
        <taxon>Pseudomonadati</taxon>
        <taxon>Pseudomonadota</taxon>
        <taxon>Gammaproteobacteria</taxon>
        <taxon>Enterobacterales</taxon>
        <taxon>Pectobacteriaceae</taxon>
        <taxon>Dickeya</taxon>
    </lineage>
</organism>
<name>A0ABU8JL70_DICCH</name>
<accession>A0ABU8JL70</accession>